<feature type="region of interest" description="Disordered" evidence="1">
    <location>
        <begin position="340"/>
        <end position="400"/>
    </location>
</feature>
<feature type="compositionally biased region" description="Basic residues" evidence="1">
    <location>
        <begin position="382"/>
        <end position="400"/>
    </location>
</feature>
<comment type="caution">
    <text evidence="2">The sequence shown here is derived from an EMBL/GenBank/DDBJ whole genome shotgun (WGS) entry which is preliminary data.</text>
</comment>
<evidence type="ECO:0000313" key="3">
    <source>
        <dbReference type="Proteomes" id="UP001057375"/>
    </source>
</evidence>
<evidence type="ECO:0000256" key="1">
    <source>
        <dbReference type="SAM" id="MobiDB-lite"/>
    </source>
</evidence>
<name>A0ABQ5K1A5_9EUKA</name>
<proteinExistence type="predicted"/>
<organism evidence="2 3">
    <name type="scientific">Aduncisulcus paluster</name>
    <dbReference type="NCBI Taxonomy" id="2918883"/>
    <lineage>
        <taxon>Eukaryota</taxon>
        <taxon>Metamonada</taxon>
        <taxon>Carpediemonas-like organisms</taxon>
        <taxon>Aduncisulcus</taxon>
    </lineage>
</organism>
<accession>A0ABQ5K1A5</accession>
<protein>
    <submittedName>
        <fullName evidence="2">Uncharacterized protein</fullName>
    </submittedName>
</protein>
<feature type="compositionally biased region" description="Basic and acidic residues" evidence="1">
    <location>
        <begin position="357"/>
        <end position="381"/>
    </location>
</feature>
<sequence>MNGFKKVFEATGVTPINIDAINPSVSFSHTLPDNPASSEHSGTIGESKYQKVSELELLEEDEEALRVFHECEDHIFSKAPPEVPQFHHPHIHPQYRGLRLFLETTENPTLIPDEKLERDRHEIMESLTLQDEQFDTIELKDEHYFQAWIRCEDHIFSKAPPEVPQFHHPHIHPQYRGLRLFLETTENPTLIPDEKLERDRHEIMESLTLQDEQFDTIELKDEHYFQAWIRVCEEDEEALRVFHECEDHIFSKAPPEVPQFHHPHIHPQYRGLRLFLETTENPTLIPDEKLERDRHEIMESLTLQDEQFDTIELKDEHYFQAWIRVCEEDVKRLRSGEVLGSSSERGGVREYQQLMTKYREKKEEERRKRLEKDEKKSEDGRRKKKKSRHHKHRSSKYVSK</sequence>
<gene>
    <name evidence="2" type="ORF">ADUPG1_012973</name>
</gene>
<dbReference type="EMBL" id="BQXS01012576">
    <property type="protein sequence ID" value="GKT25241.1"/>
    <property type="molecule type" value="Genomic_DNA"/>
</dbReference>
<reference evidence="2" key="1">
    <citation type="submission" date="2022-03" db="EMBL/GenBank/DDBJ databases">
        <title>Draft genome sequence of Aduncisulcus paluster, a free-living microaerophilic Fornicata.</title>
        <authorList>
            <person name="Yuyama I."/>
            <person name="Kume K."/>
            <person name="Tamura T."/>
            <person name="Inagaki Y."/>
            <person name="Hashimoto T."/>
        </authorList>
    </citation>
    <scope>NUCLEOTIDE SEQUENCE</scope>
    <source>
        <strain evidence="2">NY0171</strain>
    </source>
</reference>
<dbReference type="Proteomes" id="UP001057375">
    <property type="component" value="Unassembled WGS sequence"/>
</dbReference>
<evidence type="ECO:0000313" key="2">
    <source>
        <dbReference type="EMBL" id="GKT25241.1"/>
    </source>
</evidence>
<keyword evidence="3" id="KW-1185">Reference proteome</keyword>